<dbReference type="GeneID" id="64218290"/>
<dbReference type="EMBL" id="CP020557">
    <property type="protein sequence ID" value="ARF69572.1"/>
    <property type="molecule type" value="Genomic_DNA"/>
</dbReference>
<dbReference type="RefSeq" id="WP_024093702.1">
    <property type="nucleotide sequence ID" value="NZ_CP019794.1"/>
</dbReference>
<organism evidence="1 2">
    <name type="scientific">Paenibacillus larvae subsp. pulvifaciens</name>
    <dbReference type="NCBI Taxonomy" id="1477"/>
    <lineage>
        <taxon>Bacteria</taxon>
        <taxon>Bacillati</taxon>
        <taxon>Bacillota</taxon>
        <taxon>Bacilli</taxon>
        <taxon>Bacillales</taxon>
        <taxon>Paenibacillaceae</taxon>
        <taxon>Paenibacillus</taxon>
    </lineage>
</organism>
<dbReference type="Proteomes" id="UP000192727">
    <property type="component" value="Chromosome"/>
</dbReference>
<accession>A0A1V0UWS6</accession>
<gene>
    <name evidence="1" type="ORF">B7C51_19715</name>
</gene>
<sequence length="77" mass="9550">MIFSLRKWMARLKFLFLFLVLTFIMYQALRICSVWIEPIHKYKEPDGESVKAFSQFKDQTEPVRMLDRLRFFYWYGE</sequence>
<dbReference type="InterPro" id="IPR025321">
    <property type="entry name" value="DUF4227"/>
</dbReference>
<protein>
    <submittedName>
        <fullName evidence="1">Uncharacterized protein</fullName>
    </submittedName>
</protein>
<evidence type="ECO:0000313" key="1">
    <source>
        <dbReference type="EMBL" id="ARF69572.1"/>
    </source>
</evidence>
<proteinExistence type="predicted"/>
<dbReference type="AlphaFoldDB" id="A0A1V0UWS6"/>
<name>A0A1V0UWS6_9BACL</name>
<evidence type="ECO:0000313" key="2">
    <source>
        <dbReference type="Proteomes" id="UP000192727"/>
    </source>
</evidence>
<dbReference type="Pfam" id="PF14004">
    <property type="entry name" value="DUF4227"/>
    <property type="match status" value="1"/>
</dbReference>
<reference evidence="1 2" key="1">
    <citation type="submission" date="2017-03" db="EMBL/GenBank/DDBJ databases">
        <title>Paenibacillus larvae genome sequencing.</title>
        <authorList>
            <person name="Dingman D.W."/>
        </authorList>
    </citation>
    <scope>NUCLEOTIDE SEQUENCE [LARGE SCALE GENOMIC DNA]</scope>
    <source>
        <strain evidence="1 2">SAG 10367</strain>
    </source>
</reference>